<organism evidence="1 2">
    <name type="scientific">candidate division WOR-3 bacterium 4484_18</name>
    <dbReference type="NCBI Taxonomy" id="2020626"/>
    <lineage>
        <taxon>Bacteria</taxon>
        <taxon>Bacteria division WOR-3</taxon>
    </lineage>
</organism>
<evidence type="ECO:0000313" key="2">
    <source>
        <dbReference type="Proteomes" id="UP000216312"/>
    </source>
</evidence>
<sequence>MWGITAKFLKQFASVTCEVIKMKGVLFVVKRTVRLGSEIKRTDTFIIVTIQRGVTSVRWRYL</sequence>
<dbReference type="Proteomes" id="UP000216312">
    <property type="component" value="Unassembled WGS sequence"/>
</dbReference>
<protein>
    <submittedName>
        <fullName evidence="1">Uncharacterized protein</fullName>
    </submittedName>
</protein>
<accession>A0A257LSX6</accession>
<gene>
    <name evidence="1" type="ORF">CGW93_04970</name>
</gene>
<name>A0A257LSX6_UNCW3</name>
<reference evidence="2" key="1">
    <citation type="submission" date="2017-07" db="EMBL/GenBank/DDBJ databases">
        <title>Novel pathways for hydrocarbon cycling and metabolic interdependencies in hydrothermal sediment communities.</title>
        <authorList>
            <person name="Dombrowski N."/>
            <person name="Seitz K."/>
            <person name="Teske A."/>
            <person name="Baker B."/>
        </authorList>
    </citation>
    <scope>NUCLEOTIDE SEQUENCE [LARGE SCALE GENOMIC DNA]</scope>
</reference>
<comment type="caution">
    <text evidence="1">The sequence shown here is derived from an EMBL/GenBank/DDBJ whole genome shotgun (WGS) entry which is preliminary data.</text>
</comment>
<dbReference type="AlphaFoldDB" id="A0A257LSX6"/>
<evidence type="ECO:0000313" key="1">
    <source>
        <dbReference type="EMBL" id="OYV02532.1"/>
    </source>
</evidence>
<dbReference type="EMBL" id="NMUJ01000078">
    <property type="protein sequence ID" value="OYV02532.1"/>
    <property type="molecule type" value="Genomic_DNA"/>
</dbReference>
<proteinExistence type="predicted"/>